<sequence>MNRAGGSAPGVKMWEGVMIRRAAPDHSIFTAVSHRRAISRTPTTKIAEGRRLNRASTDPHVLKRGIKPFQHPEIERREIFIPYA</sequence>
<proteinExistence type="predicted"/>
<name>A0A8A3S796_9EURY</name>
<gene>
    <name evidence="1" type="ORF">RJ40_11140</name>
</gene>
<dbReference type="Proteomes" id="UP001042704">
    <property type="component" value="Chromosome"/>
</dbReference>
<dbReference type="KEGG" id="maqe:RJ40_11140"/>
<accession>A0A8A3S796</accession>
<reference evidence="1" key="1">
    <citation type="journal article" date="2001" name="Int. J. Syst. Evol. Microbiol.">
        <title>Methanofollis aquaemaris sp. nov., a methanogen isolated from an aquaculture fish pond.</title>
        <authorList>
            <person name="Lai M.C."/>
            <person name="Chen S.C."/>
        </authorList>
    </citation>
    <scope>NUCLEOTIDE SEQUENCE</scope>
    <source>
        <strain evidence="1">N2F9704</strain>
    </source>
</reference>
<evidence type="ECO:0000313" key="1">
    <source>
        <dbReference type="EMBL" id="QSZ68008.1"/>
    </source>
</evidence>
<dbReference type="AlphaFoldDB" id="A0A8A3S796"/>
<dbReference type="RefSeq" id="WP_265580938.1">
    <property type="nucleotide sequence ID" value="NZ_CP036172.1"/>
</dbReference>
<reference evidence="1" key="2">
    <citation type="submission" date="2019-02" db="EMBL/GenBank/DDBJ databases">
        <authorList>
            <person name="Chen S.-C."/>
            <person name="Chien H.-H."/>
            <person name="Lai M.-C."/>
        </authorList>
    </citation>
    <scope>NUCLEOTIDE SEQUENCE</scope>
    <source>
        <strain evidence="1">N2F9704</strain>
    </source>
</reference>
<protein>
    <submittedName>
        <fullName evidence="1">Uncharacterized protein</fullName>
    </submittedName>
</protein>
<evidence type="ECO:0000313" key="2">
    <source>
        <dbReference type="Proteomes" id="UP001042704"/>
    </source>
</evidence>
<dbReference type="GeneID" id="76424927"/>
<keyword evidence="2" id="KW-1185">Reference proteome</keyword>
<dbReference type="EMBL" id="CP036172">
    <property type="protein sequence ID" value="QSZ68008.1"/>
    <property type="molecule type" value="Genomic_DNA"/>
</dbReference>
<organism evidence="1 2">
    <name type="scientific">Methanofollis aquaemaris</name>
    <dbReference type="NCBI Taxonomy" id="126734"/>
    <lineage>
        <taxon>Archaea</taxon>
        <taxon>Methanobacteriati</taxon>
        <taxon>Methanobacteriota</taxon>
        <taxon>Stenosarchaea group</taxon>
        <taxon>Methanomicrobia</taxon>
        <taxon>Methanomicrobiales</taxon>
        <taxon>Methanomicrobiaceae</taxon>
        <taxon>Methanofollis</taxon>
    </lineage>
</organism>